<dbReference type="PANTHER" id="PTHR11014:SF63">
    <property type="entry name" value="METALLOPEPTIDASE, PUTATIVE (AFU_ORTHOLOGUE AFUA_6G09600)-RELATED"/>
    <property type="match status" value="1"/>
</dbReference>
<dbReference type="Gene3D" id="3.30.70.360">
    <property type="match status" value="1"/>
</dbReference>
<dbReference type="Pfam" id="PF07687">
    <property type="entry name" value="M20_dimer"/>
    <property type="match status" value="1"/>
</dbReference>
<accession>A0A2T4JP90</accession>
<dbReference type="PANTHER" id="PTHR11014">
    <property type="entry name" value="PEPTIDASE M20 FAMILY MEMBER"/>
    <property type="match status" value="1"/>
</dbReference>
<evidence type="ECO:0000259" key="3">
    <source>
        <dbReference type="Pfam" id="PF07687"/>
    </source>
</evidence>
<keyword evidence="2" id="KW-0464">Manganese</keyword>
<dbReference type="InterPro" id="IPR002933">
    <property type="entry name" value="Peptidase_M20"/>
</dbReference>
<dbReference type="InterPro" id="IPR011650">
    <property type="entry name" value="Peptidase_M20_dimer"/>
</dbReference>
<organism evidence="4 5">
    <name type="scientific">Cereibacter changlensis JA139</name>
    <dbReference type="NCBI Taxonomy" id="1188249"/>
    <lineage>
        <taxon>Bacteria</taxon>
        <taxon>Pseudomonadati</taxon>
        <taxon>Pseudomonadota</taxon>
        <taxon>Alphaproteobacteria</taxon>
        <taxon>Rhodobacterales</taxon>
        <taxon>Paracoccaceae</taxon>
        <taxon>Cereibacter</taxon>
    </lineage>
</organism>
<dbReference type="Pfam" id="PF01546">
    <property type="entry name" value="Peptidase_M20"/>
    <property type="match status" value="1"/>
</dbReference>
<dbReference type="RefSeq" id="WP_107665796.1">
    <property type="nucleotide sequence ID" value="NZ_PZKG01000194.1"/>
</dbReference>
<dbReference type="GO" id="GO:0046872">
    <property type="term" value="F:metal ion binding"/>
    <property type="evidence" value="ECO:0007669"/>
    <property type="project" value="UniProtKB-KW"/>
</dbReference>
<comment type="cofactor">
    <cofactor evidence="2">
        <name>Mn(2+)</name>
        <dbReference type="ChEBI" id="CHEBI:29035"/>
    </cofactor>
    <text evidence="2">The Mn(2+) ion enhances activity.</text>
</comment>
<evidence type="ECO:0000313" key="5">
    <source>
        <dbReference type="Proteomes" id="UP000241010"/>
    </source>
</evidence>
<feature type="domain" description="Peptidase M20 dimerisation" evidence="3">
    <location>
        <begin position="180"/>
        <end position="272"/>
    </location>
</feature>
<dbReference type="AlphaFoldDB" id="A0A2T4JP90"/>
<keyword evidence="2" id="KW-0479">Metal-binding</keyword>
<dbReference type="InterPro" id="IPR017439">
    <property type="entry name" value="Amidohydrolase"/>
</dbReference>
<dbReference type="EMBL" id="PZKG01000194">
    <property type="protein sequence ID" value="PTE19711.1"/>
    <property type="molecule type" value="Genomic_DNA"/>
</dbReference>
<keyword evidence="1 4" id="KW-0378">Hydrolase</keyword>
<dbReference type="GO" id="GO:0019877">
    <property type="term" value="P:diaminopimelate biosynthetic process"/>
    <property type="evidence" value="ECO:0007669"/>
    <property type="project" value="UniProtKB-ARBA"/>
</dbReference>
<dbReference type="InterPro" id="IPR036264">
    <property type="entry name" value="Bact_exopeptidase_dim_dom"/>
</dbReference>
<dbReference type="SUPFAM" id="SSF55031">
    <property type="entry name" value="Bacterial exopeptidase dimerisation domain"/>
    <property type="match status" value="1"/>
</dbReference>
<proteinExistence type="predicted"/>
<dbReference type="Gene3D" id="3.40.630.10">
    <property type="entry name" value="Zn peptidases"/>
    <property type="match status" value="1"/>
</dbReference>
<protein>
    <submittedName>
        <fullName evidence="4">Amidohydrolase</fullName>
    </submittedName>
</protein>
<evidence type="ECO:0000256" key="2">
    <source>
        <dbReference type="PIRSR" id="PIRSR005962-1"/>
    </source>
</evidence>
<evidence type="ECO:0000313" key="4">
    <source>
        <dbReference type="EMBL" id="PTE19711.1"/>
    </source>
</evidence>
<dbReference type="SUPFAM" id="SSF53187">
    <property type="entry name" value="Zn-dependent exopeptidases"/>
    <property type="match status" value="1"/>
</dbReference>
<gene>
    <name evidence="4" type="ORF">C5F48_21435</name>
</gene>
<dbReference type="PIRSF" id="PIRSF005962">
    <property type="entry name" value="Pept_M20D_amidohydro"/>
    <property type="match status" value="1"/>
</dbReference>
<evidence type="ECO:0000256" key="1">
    <source>
        <dbReference type="ARBA" id="ARBA00022801"/>
    </source>
</evidence>
<feature type="binding site" evidence="2">
    <location>
        <position position="157"/>
    </location>
    <ligand>
        <name>Mn(2+)</name>
        <dbReference type="ChEBI" id="CHEBI:29035"/>
        <label>2</label>
    </ligand>
</feature>
<sequence>MTRDLEEAIGWRHELHRHPELLFDLPWTAGFVAERLRSFGLAVETGIGGSGVVAVARGDRPGPVTGLRADMDALPILETASAHPVSLHPGRMHACGHDGHMAMLLLAARRLAARRDFAGTAVFVFQPAEENGGAGARAMLQDGLIERFGIEEVFGMHCLPGLAENTFGTRPGGIMAAADSLRIRIEGRGGHAARPETCIDPGLVASHIHLALQTVVSRSLDPLASAVISITRMEASDNEDIIAPTARLAGTVRTLDEAVRDQCEAAIERIATGVAAAHGARVEVEYLRDYPVTVNDPAAMARAARSAAAIAPTVTDTPPLMVSEDFSFMLQARPGAFLFLGQEPGPGLHSPDFQFNDAVLDTGARFWERLIRDP</sequence>
<feature type="binding site" evidence="2">
    <location>
        <position position="130"/>
    </location>
    <ligand>
        <name>Mn(2+)</name>
        <dbReference type="ChEBI" id="CHEBI:29035"/>
        <label>2</label>
    </ligand>
</feature>
<dbReference type="GO" id="GO:0050118">
    <property type="term" value="F:N-acetyldiaminopimelate deacetylase activity"/>
    <property type="evidence" value="ECO:0007669"/>
    <property type="project" value="UniProtKB-ARBA"/>
</dbReference>
<keyword evidence="5" id="KW-1185">Reference proteome</keyword>
<dbReference type="OrthoDB" id="9777385at2"/>
<feature type="binding site" evidence="2">
    <location>
        <position position="95"/>
    </location>
    <ligand>
        <name>Mn(2+)</name>
        <dbReference type="ChEBI" id="CHEBI:29035"/>
        <label>2</label>
    </ligand>
</feature>
<dbReference type="Proteomes" id="UP000241010">
    <property type="component" value="Unassembled WGS sequence"/>
</dbReference>
<reference evidence="4 5" key="1">
    <citation type="submission" date="2018-03" db="EMBL/GenBank/DDBJ databases">
        <title>Cereibacter changlensis.</title>
        <authorList>
            <person name="Meyer T.E."/>
            <person name="Miller S."/>
            <person name="Lodha T."/>
            <person name="Gandham S."/>
            <person name="Chintalapati S."/>
            <person name="Chintalapati V.R."/>
        </authorList>
    </citation>
    <scope>NUCLEOTIDE SEQUENCE [LARGE SCALE GENOMIC DNA]</scope>
    <source>
        <strain evidence="4 5">JA139</strain>
    </source>
</reference>
<dbReference type="FunFam" id="3.30.70.360:FF:000001">
    <property type="entry name" value="N-acetyldiaminopimelate deacetylase"/>
    <property type="match status" value="1"/>
</dbReference>
<feature type="binding site" evidence="2">
    <location>
        <position position="97"/>
    </location>
    <ligand>
        <name>Mn(2+)</name>
        <dbReference type="ChEBI" id="CHEBI:29035"/>
        <label>2</label>
    </ligand>
</feature>
<feature type="binding site" evidence="2">
    <location>
        <position position="349"/>
    </location>
    <ligand>
        <name>Mn(2+)</name>
        <dbReference type="ChEBI" id="CHEBI:29035"/>
        <label>2</label>
    </ligand>
</feature>
<comment type="caution">
    <text evidence="4">The sequence shown here is derived from an EMBL/GenBank/DDBJ whole genome shotgun (WGS) entry which is preliminary data.</text>
</comment>
<dbReference type="NCBIfam" id="TIGR01891">
    <property type="entry name" value="amidohydrolases"/>
    <property type="match status" value="1"/>
</dbReference>
<name>A0A2T4JP90_9RHOB</name>